<feature type="domain" description="N-acetyltransferase" evidence="3">
    <location>
        <begin position="4"/>
        <end position="156"/>
    </location>
</feature>
<accession>A0ABV5KPL0</accession>
<dbReference type="InterPro" id="IPR000182">
    <property type="entry name" value="GNAT_dom"/>
</dbReference>
<protein>
    <submittedName>
        <fullName evidence="4">GNAT family N-acetyltransferase</fullName>
        <ecNumber evidence="4">2.3.-.-</ecNumber>
    </submittedName>
</protein>
<dbReference type="SUPFAM" id="SSF55729">
    <property type="entry name" value="Acyl-CoA N-acyltransferases (Nat)"/>
    <property type="match status" value="1"/>
</dbReference>
<comment type="caution">
    <text evidence="4">The sequence shown here is derived from an EMBL/GenBank/DDBJ whole genome shotgun (WGS) entry which is preliminary data.</text>
</comment>
<name>A0ABV5KPL0_9BACL</name>
<organism evidence="4 5">
    <name type="scientific">Paenibacillus aurantiacus</name>
    <dbReference type="NCBI Taxonomy" id="1936118"/>
    <lineage>
        <taxon>Bacteria</taxon>
        <taxon>Bacillati</taxon>
        <taxon>Bacillota</taxon>
        <taxon>Bacilli</taxon>
        <taxon>Bacillales</taxon>
        <taxon>Paenibacillaceae</taxon>
        <taxon>Paenibacillus</taxon>
    </lineage>
</organism>
<gene>
    <name evidence="4" type="ORF">ACFFSY_14585</name>
</gene>
<dbReference type="RefSeq" id="WP_377495163.1">
    <property type="nucleotide sequence ID" value="NZ_JBHMDO010000024.1"/>
</dbReference>
<dbReference type="PROSITE" id="PS51186">
    <property type="entry name" value="GNAT"/>
    <property type="match status" value="1"/>
</dbReference>
<keyword evidence="1 4" id="KW-0808">Transferase</keyword>
<dbReference type="EMBL" id="JBHMDO010000024">
    <property type="protein sequence ID" value="MFB9327151.1"/>
    <property type="molecule type" value="Genomic_DNA"/>
</dbReference>
<dbReference type="EC" id="2.3.-.-" evidence="4"/>
<proteinExistence type="predicted"/>
<evidence type="ECO:0000313" key="5">
    <source>
        <dbReference type="Proteomes" id="UP001589747"/>
    </source>
</evidence>
<dbReference type="PANTHER" id="PTHR43072">
    <property type="entry name" value="N-ACETYLTRANSFERASE"/>
    <property type="match status" value="1"/>
</dbReference>
<keyword evidence="2 4" id="KW-0012">Acyltransferase</keyword>
<dbReference type="GO" id="GO:0016746">
    <property type="term" value="F:acyltransferase activity"/>
    <property type="evidence" value="ECO:0007669"/>
    <property type="project" value="UniProtKB-KW"/>
</dbReference>
<dbReference type="Proteomes" id="UP001589747">
    <property type="component" value="Unassembled WGS sequence"/>
</dbReference>
<dbReference type="CDD" id="cd04301">
    <property type="entry name" value="NAT_SF"/>
    <property type="match status" value="1"/>
</dbReference>
<evidence type="ECO:0000313" key="4">
    <source>
        <dbReference type="EMBL" id="MFB9327151.1"/>
    </source>
</evidence>
<evidence type="ECO:0000256" key="1">
    <source>
        <dbReference type="ARBA" id="ARBA00022679"/>
    </source>
</evidence>
<evidence type="ECO:0000256" key="2">
    <source>
        <dbReference type="ARBA" id="ARBA00023315"/>
    </source>
</evidence>
<sequence length="165" mass="18935">MDNLAFVTYGEQYLEQVRRTYNYYVANTTVSFDLELCSSEGMRQLIEPVAPLYRSFVILWEGQYAGYVLMTQHKKKAAFQVTAEITIYLDPAYTGRGIGKAAVPFLEQLARESGIHSLVAAICSENEGSLKLFEKQGYVQCANYREVAYKFDRWLDLICLQKILR</sequence>
<dbReference type="Gene3D" id="3.40.630.30">
    <property type="match status" value="1"/>
</dbReference>
<reference evidence="4 5" key="1">
    <citation type="submission" date="2024-09" db="EMBL/GenBank/DDBJ databases">
        <authorList>
            <person name="Sun Q."/>
            <person name="Mori K."/>
        </authorList>
    </citation>
    <scope>NUCLEOTIDE SEQUENCE [LARGE SCALE GENOMIC DNA]</scope>
    <source>
        <strain evidence="4 5">TISTR 2452</strain>
    </source>
</reference>
<keyword evidence="5" id="KW-1185">Reference proteome</keyword>
<dbReference type="Pfam" id="PF00583">
    <property type="entry name" value="Acetyltransf_1"/>
    <property type="match status" value="1"/>
</dbReference>
<dbReference type="InterPro" id="IPR016181">
    <property type="entry name" value="Acyl_CoA_acyltransferase"/>
</dbReference>
<dbReference type="PANTHER" id="PTHR43072:SF23">
    <property type="entry name" value="UPF0039 PROTEIN C11D3.02C"/>
    <property type="match status" value="1"/>
</dbReference>
<evidence type="ECO:0000259" key="3">
    <source>
        <dbReference type="PROSITE" id="PS51186"/>
    </source>
</evidence>